<evidence type="ECO:0000313" key="1">
    <source>
        <dbReference type="EMBL" id="CAA7029643.1"/>
    </source>
</evidence>
<dbReference type="Proteomes" id="UP000467841">
    <property type="component" value="Unassembled WGS sequence"/>
</dbReference>
<dbReference type="InterPro" id="IPR029063">
    <property type="entry name" value="SAM-dependent_MTases_sf"/>
</dbReference>
<proteinExistence type="predicted"/>
<organism evidence="1 2">
    <name type="scientific">Microthlaspi erraticum</name>
    <dbReference type="NCBI Taxonomy" id="1685480"/>
    <lineage>
        <taxon>Eukaryota</taxon>
        <taxon>Viridiplantae</taxon>
        <taxon>Streptophyta</taxon>
        <taxon>Embryophyta</taxon>
        <taxon>Tracheophyta</taxon>
        <taxon>Spermatophyta</taxon>
        <taxon>Magnoliopsida</taxon>
        <taxon>eudicotyledons</taxon>
        <taxon>Gunneridae</taxon>
        <taxon>Pentapetalae</taxon>
        <taxon>rosids</taxon>
        <taxon>malvids</taxon>
        <taxon>Brassicales</taxon>
        <taxon>Brassicaceae</taxon>
        <taxon>Coluteocarpeae</taxon>
        <taxon>Microthlaspi</taxon>
    </lineage>
</organism>
<dbReference type="AlphaFoldDB" id="A0A6D2IHE1"/>
<gene>
    <name evidence="1" type="ORF">MERR_LOCUS16878</name>
</gene>
<dbReference type="EMBL" id="CACVBM020001085">
    <property type="protein sequence ID" value="CAA7029643.1"/>
    <property type="molecule type" value="Genomic_DNA"/>
</dbReference>
<protein>
    <submittedName>
        <fullName evidence="1">Uncharacterized protein</fullName>
    </submittedName>
</protein>
<evidence type="ECO:0000313" key="2">
    <source>
        <dbReference type="Proteomes" id="UP000467841"/>
    </source>
</evidence>
<accession>A0A6D2IHE1</accession>
<reference evidence="1" key="1">
    <citation type="submission" date="2020-01" db="EMBL/GenBank/DDBJ databases">
        <authorList>
            <person name="Mishra B."/>
        </authorList>
    </citation>
    <scope>NUCLEOTIDE SEQUENCE [LARGE SCALE GENOMIC DNA]</scope>
</reference>
<name>A0A6D2IHE1_9BRAS</name>
<dbReference type="Gene3D" id="3.40.50.12710">
    <property type="match status" value="1"/>
</dbReference>
<dbReference type="OrthoDB" id="438553at2759"/>
<dbReference type="SUPFAM" id="SSF53335">
    <property type="entry name" value="S-adenosyl-L-methionine-dependent methyltransferases"/>
    <property type="match status" value="1"/>
</dbReference>
<comment type="caution">
    <text evidence="1">The sequence shown here is derived from an EMBL/GenBank/DDBJ whole genome shotgun (WGS) entry which is preliminary data.</text>
</comment>
<dbReference type="InterPro" id="IPR038375">
    <property type="entry name" value="NDUFAF7_sf"/>
</dbReference>
<keyword evidence="2" id="KW-1185">Reference proteome</keyword>
<sequence length="86" mass="9352">MSRRQVPPLEPPSPSTVLLSSSLSTTLMNLHRNRSSLSTSRALSRAGYYMNRDVFVAQGDFITSPEMSQMISEVQSSLAGGSKMEG</sequence>